<name>A0A5R9RRC3_9PSED</name>
<dbReference type="RefSeq" id="WP_138520795.1">
    <property type="nucleotide sequence ID" value="NZ_JAOCBK010000001.1"/>
</dbReference>
<dbReference type="PANTHER" id="PTHR30203">
    <property type="entry name" value="OUTER MEMBRANE CATION EFFLUX PROTEIN"/>
    <property type="match status" value="1"/>
</dbReference>
<evidence type="ECO:0000256" key="7">
    <source>
        <dbReference type="ARBA" id="ARBA00023288"/>
    </source>
</evidence>
<comment type="caution">
    <text evidence="10">The sequence shown here is derived from an EMBL/GenBank/DDBJ whole genome shotgun (WGS) entry which is preliminary data.</text>
</comment>
<feature type="coiled-coil region" evidence="9">
    <location>
        <begin position="376"/>
        <end position="403"/>
    </location>
</feature>
<accession>A0A5R9RRC3</accession>
<dbReference type="Gene3D" id="1.20.1600.10">
    <property type="entry name" value="Outer membrane efflux proteins (OEP)"/>
    <property type="match status" value="1"/>
</dbReference>
<evidence type="ECO:0000313" key="11">
    <source>
        <dbReference type="Proteomes" id="UP000306635"/>
    </source>
</evidence>
<comment type="similarity">
    <text evidence="1 8">Belongs to the outer membrane factor (OMF) (TC 1.B.17) family.</text>
</comment>
<sequence>MRARLSLFCLLLAGCSLQEPAPPHQIAAPAAWTQTVAPAEAEWDEQWWKQFGSAELDQLVARAARDSYDLQAAEARMRQARATLRVAGAPLLPEVSGTLNASRQGRLGGNADVDGNAFGLGLQTRYELDLWGRNRALRDAARAQWQASEFDLHSTHLSLTAAVATTWLEHAGLSARLRIAGLNLKNAEDVLATLESRQRAGAAMPLELAQQRALLAGLRVEQAELRQQLAQSEVAVAVLLGSPRQSLRLQSGSLNELSDPDIATGVPSQLLARRPDLARAEAQLRSAAADLGAARAALFPQLTLGLDLGSGGARLGDLADNPLYSVSGGLLAPVFNNGRLTGQRDLAQARQEELLANYRAAIITAFGEVESGLDAIAGLEARLQAQAEQVRQAERAFELANSRYRAGAEDLLVLLDAQRTLYSAQDGLASLRQLRLQASVALYKALGGGWQAGNTPLATSL</sequence>
<keyword evidence="8" id="KW-0732">Signal</keyword>
<feature type="coiled-coil region" evidence="9">
    <location>
        <begin position="177"/>
        <end position="235"/>
    </location>
</feature>
<dbReference type="NCBIfam" id="TIGR01845">
    <property type="entry name" value="outer_NodT"/>
    <property type="match status" value="1"/>
</dbReference>
<keyword evidence="5 8" id="KW-0564">Palmitate</keyword>
<evidence type="ECO:0000256" key="5">
    <source>
        <dbReference type="ARBA" id="ARBA00023139"/>
    </source>
</evidence>
<evidence type="ECO:0000256" key="4">
    <source>
        <dbReference type="ARBA" id="ARBA00023136"/>
    </source>
</evidence>
<evidence type="ECO:0000256" key="8">
    <source>
        <dbReference type="RuleBase" id="RU362097"/>
    </source>
</evidence>
<dbReference type="PROSITE" id="PS51257">
    <property type="entry name" value="PROKAR_LIPOPROTEIN"/>
    <property type="match status" value="1"/>
</dbReference>
<dbReference type="OrthoDB" id="9770517at2"/>
<keyword evidence="4 8" id="KW-0472">Membrane</keyword>
<evidence type="ECO:0000256" key="9">
    <source>
        <dbReference type="SAM" id="Coils"/>
    </source>
</evidence>
<evidence type="ECO:0000256" key="2">
    <source>
        <dbReference type="ARBA" id="ARBA00022452"/>
    </source>
</evidence>
<comment type="subcellular location">
    <subcellularLocation>
        <location evidence="8">Cell outer membrane</location>
        <topology evidence="8">Lipid-anchor</topology>
    </subcellularLocation>
</comment>
<gene>
    <name evidence="10" type="ORF">FAS41_06550</name>
</gene>
<dbReference type="Proteomes" id="UP000306635">
    <property type="component" value="Unassembled WGS sequence"/>
</dbReference>
<dbReference type="PANTHER" id="PTHR30203:SF33">
    <property type="entry name" value="BLR4455 PROTEIN"/>
    <property type="match status" value="1"/>
</dbReference>
<keyword evidence="11" id="KW-1185">Reference proteome</keyword>
<dbReference type="GO" id="GO:0015562">
    <property type="term" value="F:efflux transmembrane transporter activity"/>
    <property type="evidence" value="ECO:0007669"/>
    <property type="project" value="InterPro"/>
</dbReference>
<organism evidence="10 11">
    <name type="scientific">Pseudomonas nicosulfuronedens</name>
    <dbReference type="NCBI Taxonomy" id="2571105"/>
    <lineage>
        <taxon>Bacteria</taxon>
        <taxon>Pseudomonadati</taxon>
        <taxon>Pseudomonadota</taxon>
        <taxon>Gammaproteobacteria</taxon>
        <taxon>Pseudomonadales</taxon>
        <taxon>Pseudomonadaceae</taxon>
        <taxon>Pseudomonas</taxon>
    </lineage>
</organism>
<dbReference type="GO" id="GO:0009279">
    <property type="term" value="C:cell outer membrane"/>
    <property type="evidence" value="ECO:0007669"/>
    <property type="project" value="UniProtKB-SubCell"/>
</dbReference>
<keyword evidence="9" id="KW-0175">Coiled coil</keyword>
<dbReference type="EMBL" id="SWDV01000004">
    <property type="protein sequence ID" value="TLX79905.1"/>
    <property type="molecule type" value="Genomic_DNA"/>
</dbReference>
<feature type="signal peptide" evidence="8">
    <location>
        <begin position="1"/>
        <end position="21"/>
    </location>
</feature>
<feature type="chain" id="PRO_5024451348" evidence="8">
    <location>
        <begin position="22"/>
        <end position="461"/>
    </location>
</feature>
<evidence type="ECO:0000313" key="10">
    <source>
        <dbReference type="EMBL" id="TLX79905.1"/>
    </source>
</evidence>
<proteinExistence type="inferred from homology"/>
<dbReference type="AlphaFoldDB" id="A0A5R9RRC3"/>
<evidence type="ECO:0000256" key="6">
    <source>
        <dbReference type="ARBA" id="ARBA00023237"/>
    </source>
</evidence>
<dbReference type="SUPFAM" id="SSF56954">
    <property type="entry name" value="Outer membrane efflux proteins (OEP)"/>
    <property type="match status" value="1"/>
</dbReference>
<keyword evidence="2 8" id="KW-1134">Transmembrane beta strand</keyword>
<evidence type="ECO:0000256" key="1">
    <source>
        <dbReference type="ARBA" id="ARBA00007613"/>
    </source>
</evidence>
<keyword evidence="7 8" id="KW-0449">Lipoprotein</keyword>
<evidence type="ECO:0000256" key="3">
    <source>
        <dbReference type="ARBA" id="ARBA00022692"/>
    </source>
</evidence>
<dbReference type="Gene3D" id="2.20.200.10">
    <property type="entry name" value="Outer membrane efflux proteins (OEP)"/>
    <property type="match status" value="1"/>
</dbReference>
<protein>
    <submittedName>
        <fullName evidence="10">Efflux transporter outer membrane subunit</fullName>
    </submittedName>
</protein>
<keyword evidence="3 8" id="KW-0812">Transmembrane</keyword>
<keyword evidence="6" id="KW-0998">Cell outer membrane</keyword>
<reference evidence="10 11" key="1">
    <citation type="submission" date="2019-04" db="EMBL/GenBank/DDBJ databases">
        <authorList>
            <person name="Li M."/>
        </authorList>
    </citation>
    <scope>NUCLEOTIDE SEQUENCE [LARGE SCALE GENOMIC DNA]</scope>
    <source>
        <strain evidence="10 11">LAM1902</strain>
    </source>
</reference>
<dbReference type="InterPro" id="IPR003423">
    <property type="entry name" value="OMP_efflux"/>
</dbReference>
<dbReference type="InterPro" id="IPR010131">
    <property type="entry name" value="MdtP/NodT-like"/>
</dbReference>
<dbReference type="Pfam" id="PF02321">
    <property type="entry name" value="OEP"/>
    <property type="match status" value="2"/>
</dbReference>